<sequence length="311" mass="35272">MGNSSWIKYKIEIWERLRRFAAGRLAMPEKSPKTTGANLIRAFFIKTLTAALLTTCLFYAADLLVGSGLSFSQYVWQTVANFLIILLLGIYLHSTRLKNWKRYLSVVAIYFFIGHFSILIEAYLFDVSDLNMTILEMARGFFIVLLISLILVRLFPVRKEPIKSNTDYPVRFRIRPLGLLSGVFLYLFIYGLAGFVLQASYPEFLEFYKGKIPSFSRIAGVQIIRSFLFMGIAIVVLRSCLLAKPKTALLIAMLFSVLGGIAPLIPPNELMPGYVRIGHFFEVGISNFLYGYILGYILVSNSEEKEKAFVT</sequence>
<feature type="transmembrane region" description="Helical" evidence="1">
    <location>
        <begin position="217"/>
        <end position="236"/>
    </location>
</feature>
<keyword evidence="3" id="KW-1185">Reference proteome</keyword>
<gene>
    <name evidence="2" type="ORF">G9Q97_01445</name>
</gene>
<keyword evidence="1" id="KW-0812">Transmembrane</keyword>
<reference evidence="2 3" key="1">
    <citation type="submission" date="2020-03" db="EMBL/GenBank/DDBJ databases">
        <title>Cyclobacterium plantarum sp. nov., a marine bacterium isolated from a coastal-marine wetland.</title>
        <authorList>
            <person name="Sanchez-Porro C."/>
            <person name="Ventosa A."/>
            <person name="Amoozegar M."/>
        </authorList>
    </citation>
    <scope>NUCLEOTIDE SEQUENCE [LARGE SCALE GENOMIC DNA]</scope>
    <source>
        <strain evidence="2 3">GBPx2</strain>
    </source>
</reference>
<accession>A0ABX0H4T6</accession>
<feature type="transmembrane region" description="Helical" evidence="1">
    <location>
        <begin position="39"/>
        <end position="61"/>
    </location>
</feature>
<dbReference type="EMBL" id="JAANYN010000001">
    <property type="protein sequence ID" value="NHE55472.1"/>
    <property type="molecule type" value="Genomic_DNA"/>
</dbReference>
<feature type="transmembrane region" description="Helical" evidence="1">
    <location>
        <begin position="104"/>
        <end position="125"/>
    </location>
</feature>
<name>A0ABX0H4T6_9BACT</name>
<comment type="caution">
    <text evidence="2">The sequence shown here is derived from an EMBL/GenBank/DDBJ whole genome shotgun (WGS) entry which is preliminary data.</text>
</comment>
<feature type="transmembrane region" description="Helical" evidence="1">
    <location>
        <begin position="277"/>
        <end position="299"/>
    </location>
</feature>
<dbReference type="Proteomes" id="UP000649799">
    <property type="component" value="Unassembled WGS sequence"/>
</dbReference>
<evidence type="ECO:0000256" key="1">
    <source>
        <dbReference type="SAM" id="Phobius"/>
    </source>
</evidence>
<protein>
    <submittedName>
        <fullName evidence="2">Uncharacterized protein</fullName>
    </submittedName>
</protein>
<feature type="transmembrane region" description="Helical" evidence="1">
    <location>
        <begin position="177"/>
        <end position="197"/>
    </location>
</feature>
<feature type="transmembrane region" description="Helical" evidence="1">
    <location>
        <begin position="248"/>
        <end position="265"/>
    </location>
</feature>
<dbReference type="RefSeq" id="WP_166142413.1">
    <property type="nucleotide sequence ID" value="NZ_JAANYN010000001.1"/>
</dbReference>
<feature type="transmembrane region" description="Helical" evidence="1">
    <location>
        <begin position="73"/>
        <end position="92"/>
    </location>
</feature>
<keyword evidence="1" id="KW-1133">Transmembrane helix</keyword>
<feature type="transmembrane region" description="Helical" evidence="1">
    <location>
        <begin position="137"/>
        <end position="156"/>
    </location>
</feature>
<evidence type="ECO:0000313" key="3">
    <source>
        <dbReference type="Proteomes" id="UP000649799"/>
    </source>
</evidence>
<evidence type="ECO:0000313" key="2">
    <source>
        <dbReference type="EMBL" id="NHE55472.1"/>
    </source>
</evidence>
<proteinExistence type="predicted"/>
<organism evidence="2 3">
    <name type="scientific">Cyclobacterium plantarum</name>
    <dbReference type="NCBI Taxonomy" id="2716263"/>
    <lineage>
        <taxon>Bacteria</taxon>
        <taxon>Pseudomonadati</taxon>
        <taxon>Bacteroidota</taxon>
        <taxon>Cytophagia</taxon>
        <taxon>Cytophagales</taxon>
        <taxon>Cyclobacteriaceae</taxon>
        <taxon>Cyclobacterium</taxon>
    </lineage>
</organism>
<keyword evidence="1" id="KW-0472">Membrane</keyword>